<organism evidence="1 2">
    <name type="scientific">Rhodococcus erythropolis</name>
    <name type="common">Arthrobacter picolinophilus</name>
    <dbReference type="NCBI Taxonomy" id="1833"/>
    <lineage>
        <taxon>Bacteria</taxon>
        <taxon>Bacillati</taxon>
        <taxon>Actinomycetota</taxon>
        <taxon>Actinomycetes</taxon>
        <taxon>Mycobacteriales</taxon>
        <taxon>Nocardiaceae</taxon>
        <taxon>Rhodococcus</taxon>
        <taxon>Rhodococcus erythropolis group</taxon>
    </lineage>
</organism>
<accession>A0A6G9CNX7</accession>
<dbReference type="EMBL" id="CP050124">
    <property type="protein sequence ID" value="QIP38569.1"/>
    <property type="molecule type" value="Genomic_DNA"/>
</dbReference>
<protein>
    <submittedName>
        <fullName evidence="1">Uncharacterized protein</fullName>
    </submittedName>
</protein>
<dbReference type="Proteomes" id="UP000502345">
    <property type="component" value="Chromosome"/>
</dbReference>
<evidence type="ECO:0000313" key="2">
    <source>
        <dbReference type="Proteomes" id="UP000502345"/>
    </source>
</evidence>
<evidence type="ECO:0000313" key="1">
    <source>
        <dbReference type="EMBL" id="QIP38569.1"/>
    </source>
</evidence>
<sequence>MTFGKMPDLGNLPLIQTGMDEARQAAVRRLHAECTVVRFEHMSCDVDYLLQRFVELEGGPDCQYGTEQLGNCSRVEGSQLCASGDVAEKAEHERVAATWHGVCL</sequence>
<proteinExistence type="predicted"/>
<gene>
    <name evidence="1" type="ORF">G9444_1325</name>
</gene>
<dbReference type="AlphaFoldDB" id="A0A6G9CNX7"/>
<reference evidence="1 2" key="1">
    <citation type="submission" date="2020-03" db="EMBL/GenBank/DDBJ databases">
        <title>Screen low temperature-resistant strains for efficient degradation of petroleum hydrocarbons under the low temperature.</title>
        <authorList>
            <person name="Wang Y."/>
            <person name="Chen J."/>
        </authorList>
    </citation>
    <scope>NUCLEOTIDE SEQUENCE [LARGE SCALE GENOMIC DNA]</scope>
    <source>
        <strain evidence="1 2">KB1</strain>
    </source>
</reference>
<name>A0A6G9CNX7_RHOER</name>